<dbReference type="RefSeq" id="XP_064708765.1">
    <property type="nucleotide sequence ID" value="XM_064855176.1"/>
</dbReference>
<sequence length="505" mass="54863">MSISPKTRVRDDRSSEMISSPSLPGSRGSSNAPASNTSNGIIRVDNSVTVEVVPRQGTSSTSSPVFGDASQFYQATVSATSQFARNLFSTTTLHDSNPDVSATPPRNKRWIVISMLLASINLVCTVADTMLAPMLPVMIVDLDVEGFQWALAGPSIGAAATVLMAGQFYALYPFASVYAVFSVLTLIGMISSGFAPNMIFVFYARILLGAGTAGQQLGAMIFLDHDGTFTDKARRDFFISVSTGLGLVLGPFFGAAFAHRENFWKWGFYSIFILTSILFIGLVYALPSRLRLPTAEANRPLQNTWRSFAAQIDLIGAFLSVAGILALFITLNLAGTWTPWSGKHIYIPLAVSGLLIFVFTIQQSFSLGTHSSLRVFPMYYVRHFKTTILFGLIFLFSGILNTTLLWGILYQMLTRAESSAVGTALYFFLYLTGPHFVPMLLVPVYIGSGLVTSYPILPSYTIWSVVTSSFLLVGTVLLFVDGNSYFSSQTGLPLLGRQFSLACIG</sequence>
<evidence type="ECO:0000256" key="8">
    <source>
        <dbReference type="SAM" id="Phobius"/>
    </source>
</evidence>
<evidence type="ECO:0000256" key="2">
    <source>
        <dbReference type="ARBA" id="ARBA00007520"/>
    </source>
</evidence>
<dbReference type="PANTHER" id="PTHR23501">
    <property type="entry name" value="MAJOR FACILITATOR SUPERFAMILY"/>
    <property type="match status" value="1"/>
</dbReference>
<evidence type="ECO:0000256" key="1">
    <source>
        <dbReference type="ARBA" id="ARBA00004141"/>
    </source>
</evidence>
<keyword evidence="6 8" id="KW-0472">Membrane</keyword>
<comment type="caution">
    <text evidence="9">The sequence shown here is derived from an EMBL/GenBank/DDBJ whole genome shotgun (WGS) entry which is preliminary data.</text>
</comment>
<dbReference type="SUPFAM" id="SSF103473">
    <property type="entry name" value="MFS general substrate transporter"/>
    <property type="match status" value="1"/>
</dbReference>
<evidence type="ECO:0000256" key="4">
    <source>
        <dbReference type="ARBA" id="ARBA00022692"/>
    </source>
</evidence>
<dbReference type="InterPro" id="IPR011701">
    <property type="entry name" value="MFS"/>
</dbReference>
<dbReference type="PANTHER" id="PTHR23501:SF12">
    <property type="entry name" value="MAJOR FACILITATOR SUPERFAMILY (MFS) PROFILE DOMAIN-CONTAINING PROTEIN-RELATED"/>
    <property type="match status" value="1"/>
</dbReference>
<feature type="transmembrane region" description="Helical" evidence="8">
    <location>
        <begin position="388"/>
        <end position="413"/>
    </location>
</feature>
<feature type="compositionally biased region" description="Low complexity" evidence="7">
    <location>
        <begin position="19"/>
        <end position="30"/>
    </location>
</feature>
<organism evidence="9 10">
    <name type="scientific">Exophiala bonariae</name>
    <dbReference type="NCBI Taxonomy" id="1690606"/>
    <lineage>
        <taxon>Eukaryota</taxon>
        <taxon>Fungi</taxon>
        <taxon>Dikarya</taxon>
        <taxon>Ascomycota</taxon>
        <taxon>Pezizomycotina</taxon>
        <taxon>Eurotiomycetes</taxon>
        <taxon>Chaetothyriomycetidae</taxon>
        <taxon>Chaetothyriales</taxon>
        <taxon>Herpotrichiellaceae</taxon>
        <taxon>Exophiala</taxon>
    </lineage>
</organism>
<keyword evidence="5 8" id="KW-1133">Transmembrane helix</keyword>
<feature type="compositionally biased region" description="Polar residues" evidence="7">
    <location>
        <begin position="31"/>
        <end position="40"/>
    </location>
</feature>
<dbReference type="GO" id="GO:0005886">
    <property type="term" value="C:plasma membrane"/>
    <property type="evidence" value="ECO:0007669"/>
    <property type="project" value="TreeGrafter"/>
</dbReference>
<dbReference type="InterPro" id="IPR036259">
    <property type="entry name" value="MFS_trans_sf"/>
</dbReference>
<dbReference type="EMBL" id="JAVRRD010000006">
    <property type="protein sequence ID" value="KAK5057647.1"/>
    <property type="molecule type" value="Genomic_DNA"/>
</dbReference>
<dbReference type="Gene3D" id="1.20.1250.20">
    <property type="entry name" value="MFS general substrate transporter like domains"/>
    <property type="match status" value="1"/>
</dbReference>
<feature type="transmembrane region" description="Helical" evidence="8">
    <location>
        <begin position="425"/>
        <end position="448"/>
    </location>
</feature>
<dbReference type="GeneID" id="89979798"/>
<evidence type="ECO:0000313" key="9">
    <source>
        <dbReference type="EMBL" id="KAK5057647.1"/>
    </source>
</evidence>
<feature type="transmembrane region" description="Helical" evidence="8">
    <location>
        <begin position="308"/>
        <end position="333"/>
    </location>
</feature>
<keyword evidence="4 8" id="KW-0812">Transmembrane</keyword>
<dbReference type="Pfam" id="PF07690">
    <property type="entry name" value="MFS_1"/>
    <property type="match status" value="1"/>
</dbReference>
<comment type="similarity">
    <text evidence="2">Belongs to the major facilitator superfamily. TCR/Tet family.</text>
</comment>
<keyword evidence="3" id="KW-0813">Transport</keyword>
<feature type="transmembrane region" description="Helical" evidence="8">
    <location>
        <begin position="110"/>
        <end position="135"/>
    </location>
</feature>
<protein>
    <recommendedName>
        <fullName evidence="11">Major facilitator superfamily (MFS) profile domain-containing protein</fullName>
    </recommendedName>
</protein>
<feature type="transmembrane region" description="Helical" evidence="8">
    <location>
        <begin position="177"/>
        <end position="196"/>
    </location>
</feature>
<feature type="transmembrane region" description="Helical" evidence="8">
    <location>
        <begin position="147"/>
        <end position="170"/>
    </location>
</feature>
<reference evidence="9 10" key="1">
    <citation type="submission" date="2023-08" db="EMBL/GenBank/DDBJ databases">
        <title>Black Yeasts Isolated from many extreme environments.</title>
        <authorList>
            <person name="Coleine C."/>
            <person name="Stajich J.E."/>
            <person name="Selbmann L."/>
        </authorList>
    </citation>
    <scope>NUCLEOTIDE SEQUENCE [LARGE SCALE GENOMIC DNA]</scope>
    <source>
        <strain evidence="9 10">CCFEE 5792</strain>
    </source>
</reference>
<accession>A0AAV9NHM9</accession>
<evidence type="ECO:0000256" key="6">
    <source>
        <dbReference type="ARBA" id="ARBA00023136"/>
    </source>
</evidence>
<name>A0AAV9NHM9_9EURO</name>
<dbReference type="AlphaFoldDB" id="A0AAV9NHM9"/>
<proteinExistence type="inferred from homology"/>
<evidence type="ECO:0000256" key="7">
    <source>
        <dbReference type="SAM" id="MobiDB-lite"/>
    </source>
</evidence>
<evidence type="ECO:0000256" key="3">
    <source>
        <dbReference type="ARBA" id="ARBA00022448"/>
    </source>
</evidence>
<feature type="region of interest" description="Disordered" evidence="7">
    <location>
        <begin position="1"/>
        <end position="40"/>
    </location>
</feature>
<comment type="subcellular location">
    <subcellularLocation>
        <location evidence="1">Membrane</location>
        <topology evidence="1">Multi-pass membrane protein</topology>
    </subcellularLocation>
</comment>
<feature type="transmembrane region" description="Helical" evidence="8">
    <location>
        <begin position="345"/>
        <end position="367"/>
    </location>
</feature>
<feature type="transmembrane region" description="Helical" evidence="8">
    <location>
        <begin position="237"/>
        <end position="260"/>
    </location>
</feature>
<keyword evidence="10" id="KW-1185">Reference proteome</keyword>
<evidence type="ECO:0000313" key="10">
    <source>
        <dbReference type="Proteomes" id="UP001358417"/>
    </source>
</evidence>
<feature type="transmembrane region" description="Helical" evidence="8">
    <location>
        <begin position="266"/>
        <end position="287"/>
    </location>
</feature>
<evidence type="ECO:0000256" key="5">
    <source>
        <dbReference type="ARBA" id="ARBA00022989"/>
    </source>
</evidence>
<feature type="transmembrane region" description="Helical" evidence="8">
    <location>
        <begin position="460"/>
        <end position="480"/>
    </location>
</feature>
<dbReference type="Proteomes" id="UP001358417">
    <property type="component" value="Unassembled WGS sequence"/>
</dbReference>
<dbReference type="GO" id="GO:0022857">
    <property type="term" value="F:transmembrane transporter activity"/>
    <property type="evidence" value="ECO:0007669"/>
    <property type="project" value="InterPro"/>
</dbReference>
<feature type="transmembrane region" description="Helical" evidence="8">
    <location>
        <begin position="202"/>
        <end position="225"/>
    </location>
</feature>
<evidence type="ECO:0008006" key="11">
    <source>
        <dbReference type="Google" id="ProtNLM"/>
    </source>
</evidence>
<gene>
    <name evidence="9" type="ORF">LTR84_011648</name>
</gene>